<reference evidence="8 9" key="1">
    <citation type="submission" date="2023-12" db="EMBL/GenBank/DDBJ databases">
        <title>Genome sequencing and assembly of bacterial species from a model synthetic community.</title>
        <authorList>
            <person name="Hogle S.L."/>
        </authorList>
    </citation>
    <scope>NUCLEOTIDE SEQUENCE [LARGE SCALE GENOMIC DNA]</scope>
    <source>
        <strain evidence="8 9">HAMBI 2494</strain>
    </source>
</reference>
<feature type="domain" description="EamA" evidence="7">
    <location>
        <begin position="158"/>
        <end position="290"/>
    </location>
</feature>
<evidence type="ECO:0000256" key="5">
    <source>
        <dbReference type="ARBA" id="ARBA00023136"/>
    </source>
</evidence>
<feature type="transmembrane region" description="Helical" evidence="6">
    <location>
        <begin position="275"/>
        <end position="295"/>
    </location>
</feature>
<feature type="transmembrane region" description="Helical" evidence="6">
    <location>
        <begin position="105"/>
        <end position="126"/>
    </location>
</feature>
<dbReference type="Proteomes" id="UP001325479">
    <property type="component" value="Chromosome"/>
</dbReference>
<dbReference type="Gene3D" id="1.10.3730.20">
    <property type="match status" value="1"/>
</dbReference>
<evidence type="ECO:0000256" key="4">
    <source>
        <dbReference type="ARBA" id="ARBA00022989"/>
    </source>
</evidence>
<evidence type="ECO:0000256" key="3">
    <source>
        <dbReference type="ARBA" id="ARBA00022692"/>
    </source>
</evidence>
<comment type="subcellular location">
    <subcellularLocation>
        <location evidence="1">Cell membrane</location>
        <topology evidence="1">Multi-pass membrane protein</topology>
    </subcellularLocation>
</comment>
<feature type="transmembrane region" description="Helical" evidence="6">
    <location>
        <begin position="82"/>
        <end position="99"/>
    </location>
</feature>
<feature type="transmembrane region" description="Helical" evidence="6">
    <location>
        <begin position="133"/>
        <end position="149"/>
    </location>
</feature>
<dbReference type="SUPFAM" id="SSF103481">
    <property type="entry name" value="Multidrug resistance efflux transporter EmrE"/>
    <property type="match status" value="2"/>
</dbReference>
<evidence type="ECO:0000256" key="1">
    <source>
        <dbReference type="ARBA" id="ARBA00004651"/>
    </source>
</evidence>
<keyword evidence="9" id="KW-1185">Reference proteome</keyword>
<dbReference type="Pfam" id="PF00892">
    <property type="entry name" value="EamA"/>
    <property type="match status" value="2"/>
</dbReference>
<dbReference type="PANTHER" id="PTHR42920">
    <property type="entry name" value="OS03G0707200 PROTEIN-RELATED"/>
    <property type="match status" value="1"/>
</dbReference>
<feature type="transmembrane region" description="Helical" evidence="6">
    <location>
        <begin position="39"/>
        <end position="62"/>
    </location>
</feature>
<dbReference type="InterPro" id="IPR037185">
    <property type="entry name" value="EmrE-like"/>
</dbReference>
<dbReference type="EMBL" id="CP139965">
    <property type="protein sequence ID" value="WQD76025.1"/>
    <property type="molecule type" value="Genomic_DNA"/>
</dbReference>
<evidence type="ECO:0000256" key="2">
    <source>
        <dbReference type="ARBA" id="ARBA00022475"/>
    </source>
</evidence>
<keyword evidence="4 6" id="KW-1133">Transmembrane helix</keyword>
<feature type="transmembrane region" description="Helical" evidence="6">
    <location>
        <begin position="187"/>
        <end position="207"/>
    </location>
</feature>
<dbReference type="InterPro" id="IPR000620">
    <property type="entry name" value="EamA_dom"/>
</dbReference>
<dbReference type="InterPro" id="IPR051258">
    <property type="entry name" value="Diverse_Substrate_Transporter"/>
</dbReference>
<organism evidence="8 9">
    <name type="scientific">Paraburkholderia kururiensis</name>
    <dbReference type="NCBI Taxonomy" id="984307"/>
    <lineage>
        <taxon>Bacteria</taxon>
        <taxon>Pseudomonadati</taxon>
        <taxon>Pseudomonadota</taxon>
        <taxon>Betaproteobacteria</taxon>
        <taxon>Burkholderiales</taxon>
        <taxon>Burkholderiaceae</taxon>
        <taxon>Paraburkholderia</taxon>
    </lineage>
</organism>
<feature type="transmembrane region" description="Helical" evidence="6">
    <location>
        <begin position="248"/>
        <end position="269"/>
    </location>
</feature>
<gene>
    <name evidence="8" type="ORF">U0042_18110</name>
</gene>
<feature type="domain" description="EamA" evidence="7">
    <location>
        <begin position="11"/>
        <end position="149"/>
    </location>
</feature>
<evidence type="ECO:0000313" key="9">
    <source>
        <dbReference type="Proteomes" id="UP001325479"/>
    </source>
</evidence>
<feature type="transmembrane region" description="Helical" evidence="6">
    <location>
        <begin position="12"/>
        <end position="33"/>
    </location>
</feature>
<accession>A0ABZ0WFC3</accession>
<feature type="transmembrane region" description="Helical" evidence="6">
    <location>
        <begin position="219"/>
        <end position="241"/>
    </location>
</feature>
<dbReference type="RefSeq" id="WP_232833608.1">
    <property type="nucleotide sequence ID" value="NZ_CP139965.1"/>
</dbReference>
<evidence type="ECO:0000313" key="8">
    <source>
        <dbReference type="EMBL" id="WQD76025.1"/>
    </source>
</evidence>
<keyword evidence="5 6" id="KW-0472">Membrane</keyword>
<keyword evidence="3 6" id="KW-0812">Transmembrane</keyword>
<protein>
    <submittedName>
        <fullName evidence="8">DMT family transporter</fullName>
    </submittedName>
</protein>
<evidence type="ECO:0000256" key="6">
    <source>
        <dbReference type="SAM" id="Phobius"/>
    </source>
</evidence>
<sequence>MNSPARKHLRANLLMLGAAMIWGSAFVAQRLSLDAVGPFLFTGLRFLLGASVVLALVCMLHLSPAGPRATWSADRPALLRDGALLGLTLAVAISLQQIGLRYTKVANAGFISSLYVVIVPMLGVLFRHRTGMGTWLGAMLAAVGLYLLSINEAFKVMTGDWYQLGGALAISVQVMLVGRFARRHDPLMLALVQFVTCGALCLAVALACEPVRWADIARAAPTIVYGGALSVGIAYTIQVIAQKDAAPAHAAVIFSMEGVFAALAGWVVLGETLSARALTGCALMLAGLIVCQVMPARWPRSFAQREGRRRPGSGFERG</sequence>
<evidence type="ECO:0000259" key="7">
    <source>
        <dbReference type="Pfam" id="PF00892"/>
    </source>
</evidence>
<proteinExistence type="predicted"/>
<keyword evidence="2" id="KW-1003">Cell membrane</keyword>
<feature type="transmembrane region" description="Helical" evidence="6">
    <location>
        <begin position="161"/>
        <end position="180"/>
    </location>
</feature>
<name>A0ABZ0WFC3_9BURK</name>
<dbReference type="PANTHER" id="PTHR42920:SF5">
    <property type="entry name" value="EAMA DOMAIN-CONTAINING PROTEIN"/>
    <property type="match status" value="1"/>
</dbReference>